<proteinExistence type="predicted"/>
<comment type="caution">
    <text evidence="2">The sequence shown here is derived from an EMBL/GenBank/DDBJ whole genome shotgun (WGS) entry which is preliminary data.</text>
</comment>
<organism evidence="2 3">
    <name type="scientific">Sphagnum jensenii</name>
    <dbReference type="NCBI Taxonomy" id="128206"/>
    <lineage>
        <taxon>Eukaryota</taxon>
        <taxon>Viridiplantae</taxon>
        <taxon>Streptophyta</taxon>
        <taxon>Embryophyta</taxon>
        <taxon>Bryophyta</taxon>
        <taxon>Sphagnophytina</taxon>
        <taxon>Sphagnopsida</taxon>
        <taxon>Sphagnales</taxon>
        <taxon>Sphagnaceae</taxon>
        <taxon>Sphagnum</taxon>
    </lineage>
</organism>
<accession>A0ABP0VD46</accession>
<gene>
    <name evidence="2" type="ORF">CSSPJE1EN1_LOCUS26805</name>
</gene>
<dbReference type="InterPro" id="IPR005162">
    <property type="entry name" value="Retrotrans_gag_dom"/>
</dbReference>
<reference evidence="2" key="1">
    <citation type="submission" date="2024-02" db="EMBL/GenBank/DDBJ databases">
        <authorList>
            <consortium name="ELIXIR-Norway"/>
            <consortium name="Elixir Norway"/>
        </authorList>
    </citation>
    <scope>NUCLEOTIDE SEQUENCE</scope>
</reference>
<protein>
    <recommendedName>
        <fullName evidence="1">Retrotransposon gag domain-containing protein</fullName>
    </recommendedName>
</protein>
<feature type="domain" description="Retrotransposon gag" evidence="1">
    <location>
        <begin position="18"/>
        <end position="73"/>
    </location>
</feature>
<evidence type="ECO:0000313" key="3">
    <source>
        <dbReference type="Proteomes" id="UP001497444"/>
    </source>
</evidence>
<sequence>MEDYIHATKVGQNLAVELAQAYLKGYATTWWRTLRQEEGKNHGYTWEFFKEHVEFEFVPRNSNYISRCKLRDL</sequence>
<dbReference type="EMBL" id="CAXAQS010000378">
    <property type="protein sequence ID" value="CAK9251427.1"/>
    <property type="molecule type" value="Genomic_DNA"/>
</dbReference>
<evidence type="ECO:0000259" key="1">
    <source>
        <dbReference type="Pfam" id="PF03732"/>
    </source>
</evidence>
<keyword evidence="3" id="KW-1185">Reference proteome</keyword>
<dbReference type="Proteomes" id="UP001497444">
    <property type="component" value="Unassembled WGS sequence"/>
</dbReference>
<evidence type="ECO:0000313" key="2">
    <source>
        <dbReference type="EMBL" id="CAK9251427.1"/>
    </source>
</evidence>
<name>A0ABP0VD46_9BRYO</name>
<dbReference type="Pfam" id="PF03732">
    <property type="entry name" value="Retrotrans_gag"/>
    <property type="match status" value="1"/>
</dbReference>
<feature type="non-terminal residue" evidence="2">
    <location>
        <position position="73"/>
    </location>
</feature>